<evidence type="ECO:0000313" key="1">
    <source>
        <dbReference type="EMBL" id="MEV0969534.1"/>
    </source>
</evidence>
<dbReference type="EMBL" id="JBFALK010000005">
    <property type="protein sequence ID" value="MEV0969534.1"/>
    <property type="molecule type" value="Genomic_DNA"/>
</dbReference>
<gene>
    <name evidence="1" type="ORF">AB0I59_12925</name>
</gene>
<accession>A0ABV3GD19</accession>
<name>A0ABV3GD19_MICGL</name>
<proteinExistence type="predicted"/>
<protein>
    <submittedName>
        <fullName evidence="1">Uncharacterized protein</fullName>
    </submittedName>
</protein>
<reference evidence="1 2" key="1">
    <citation type="submission" date="2024-06" db="EMBL/GenBank/DDBJ databases">
        <title>The Natural Products Discovery Center: Release of the First 8490 Sequenced Strains for Exploring Actinobacteria Biosynthetic Diversity.</title>
        <authorList>
            <person name="Kalkreuter E."/>
            <person name="Kautsar S.A."/>
            <person name="Yang D."/>
            <person name="Bader C.D."/>
            <person name="Teijaro C.N."/>
            <person name="Fluegel L."/>
            <person name="Davis C.M."/>
            <person name="Simpson J.R."/>
            <person name="Lauterbach L."/>
            <person name="Steele A.D."/>
            <person name="Gui C."/>
            <person name="Meng S."/>
            <person name="Li G."/>
            <person name="Viehrig K."/>
            <person name="Ye F."/>
            <person name="Su P."/>
            <person name="Kiefer A.F."/>
            <person name="Nichols A."/>
            <person name="Cepeda A.J."/>
            <person name="Yan W."/>
            <person name="Fan B."/>
            <person name="Jiang Y."/>
            <person name="Adhikari A."/>
            <person name="Zheng C.-J."/>
            <person name="Schuster L."/>
            <person name="Cowan T.M."/>
            <person name="Smanski M.J."/>
            <person name="Chevrette M.G."/>
            <person name="De Carvalho L.P.S."/>
            <person name="Shen B."/>
        </authorList>
    </citation>
    <scope>NUCLEOTIDE SEQUENCE [LARGE SCALE GENOMIC DNA]</scope>
    <source>
        <strain evidence="1 2">NPDC050100</strain>
    </source>
</reference>
<dbReference type="Proteomes" id="UP001551675">
    <property type="component" value="Unassembled WGS sequence"/>
</dbReference>
<evidence type="ECO:0000313" key="2">
    <source>
        <dbReference type="Proteomes" id="UP001551675"/>
    </source>
</evidence>
<comment type="caution">
    <text evidence="1">The sequence shown here is derived from an EMBL/GenBank/DDBJ whole genome shotgun (WGS) entry which is preliminary data.</text>
</comment>
<dbReference type="RefSeq" id="WP_358132470.1">
    <property type="nucleotide sequence ID" value="NZ_JBFALK010000005.1"/>
</dbReference>
<keyword evidence="2" id="KW-1185">Reference proteome</keyword>
<sequence>MSAHATLHMFAGWRSRVAVLSQEQAERLRPARPYERAISLSGEDHALLRVLAWDGRAGYGELV</sequence>
<organism evidence="1 2">
    <name type="scientific">Microtetraspora glauca</name>
    <dbReference type="NCBI Taxonomy" id="1996"/>
    <lineage>
        <taxon>Bacteria</taxon>
        <taxon>Bacillati</taxon>
        <taxon>Actinomycetota</taxon>
        <taxon>Actinomycetes</taxon>
        <taxon>Streptosporangiales</taxon>
        <taxon>Streptosporangiaceae</taxon>
        <taxon>Microtetraspora</taxon>
    </lineage>
</organism>